<evidence type="ECO:0000256" key="8">
    <source>
        <dbReference type="ARBA" id="ARBA00047683"/>
    </source>
</evidence>
<dbReference type="Pfam" id="PF04715">
    <property type="entry name" value="Anth_synt_I_N"/>
    <property type="match status" value="1"/>
</dbReference>
<evidence type="ECO:0000313" key="12">
    <source>
        <dbReference type="Proteomes" id="UP000230392"/>
    </source>
</evidence>
<reference evidence="11 12" key="1">
    <citation type="submission" date="2017-09" db="EMBL/GenBank/DDBJ databases">
        <title>Depth-based differentiation of microbial function through sediment-hosted aquifers and enrichment of novel symbionts in the deep terrestrial subsurface.</title>
        <authorList>
            <person name="Probst A.J."/>
            <person name="Ladd B."/>
            <person name="Jarett J.K."/>
            <person name="Geller-Mcgrath D.E."/>
            <person name="Sieber C.M."/>
            <person name="Emerson J.B."/>
            <person name="Anantharaman K."/>
            <person name="Thomas B.C."/>
            <person name="Malmstrom R."/>
            <person name="Stieglmeier M."/>
            <person name="Klingl A."/>
            <person name="Woyke T."/>
            <person name="Ryan C.M."/>
            <person name="Banfield J.F."/>
        </authorList>
    </citation>
    <scope>NUCLEOTIDE SEQUENCE [LARGE SCALE GENOMIC DNA]</scope>
    <source>
        <strain evidence="11">CG23_combo_of_CG06-09_8_20_14_all_48_7</strain>
    </source>
</reference>
<dbReference type="Proteomes" id="UP000230392">
    <property type="component" value="Unassembled WGS sequence"/>
</dbReference>
<evidence type="ECO:0000256" key="6">
    <source>
        <dbReference type="ARBA" id="ARBA00023239"/>
    </source>
</evidence>
<dbReference type="InterPro" id="IPR005801">
    <property type="entry name" value="ADC_synthase"/>
</dbReference>
<dbReference type="InterPro" id="IPR019999">
    <property type="entry name" value="Anth_synth_I-like"/>
</dbReference>
<keyword evidence="6" id="KW-0456">Lyase</keyword>
<feature type="domain" description="Chorismate-utilising enzyme C-terminal" evidence="9">
    <location>
        <begin position="231"/>
        <end position="291"/>
    </location>
</feature>
<dbReference type="AlphaFoldDB" id="A0A2G9YAN6"/>
<evidence type="ECO:0000256" key="4">
    <source>
        <dbReference type="ARBA" id="ARBA00022723"/>
    </source>
</evidence>
<comment type="catalytic activity">
    <reaction evidence="8">
        <text>chorismate + L-glutamine = anthranilate + pyruvate + L-glutamate + H(+)</text>
        <dbReference type="Rhea" id="RHEA:21732"/>
        <dbReference type="ChEBI" id="CHEBI:15361"/>
        <dbReference type="ChEBI" id="CHEBI:15378"/>
        <dbReference type="ChEBI" id="CHEBI:16567"/>
        <dbReference type="ChEBI" id="CHEBI:29748"/>
        <dbReference type="ChEBI" id="CHEBI:29985"/>
        <dbReference type="ChEBI" id="CHEBI:58359"/>
        <dbReference type="EC" id="4.1.3.27"/>
    </reaction>
</comment>
<dbReference type="PANTHER" id="PTHR11236:SF48">
    <property type="entry name" value="ISOCHORISMATE SYNTHASE MENF"/>
    <property type="match status" value="1"/>
</dbReference>
<dbReference type="InterPro" id="IPR006805">
    <property type="entry name" value="Anth_synth_I_N"/>
</dbReference>
<feature type="non-terminal residue" evidence="11">
    <location>
        <position position="292"/>
    </location>
</feature>
<comment type="subunit">
    <text evidence="2">Heterotetramer consisting of two non-identical subunits: a beta subunit (TrpG) and a large alpha subunit (TrpE).</text>
</comment>
<keyword evidence="5" id="KW-0460">Magnesium</keyword>
<dbReference type="Gene3D" id="3.60.120.10">
    <property type="entry name" value="Anthranilate synthase"/>
    <property type="match status" value="1"/>
</dbReference>
<evidence type="ECO:0000313" key="11">
    <source>
        <dbReference type="EMBL" id="PIP16274.1"/>
    </source>
</evidence>
<name>A0A2G9YAN6_9BACT</name>
<dbReference type="SUPFAM" id="SSF56322">
    <property type="entry name" value="ADC synthase"/>
    <property type="match status" value="1"/>
</dbReference>
<comment type="caution">
    <text evidence="11">The sequence shown here is derived from an EMBL/GenBank/DDBJ whole genome shotgun (WGS) entry which is preliminary data.</text>
</comment>
<dbReference type="GO" id="GO:0046872">
    <property type="term" value="F:metal ion binding"/>
    <property type="evidence" value="ECO:0007669"/>
    <property type="project" value="UniProtKB-KW"/>
</dbReference>
<accession>A0A2G9YAN6</accession>
<organism evidence="11 12">
    <name type="scientific">bacterium (Candidatus Ratteibacteria) CG23_combo_of_CG06-09_8_20_14_all_48_7</name>
    <dbReference type="NCBI Taxonomy" id="2014292"/>
    <lineage>
        <taxon>Bacteria</taxon>
        <taxon>Candidatus Ratteibacteria</taxon>
    </lineage>
</organism>
<dbReference type="InterPro" id="IPR015890">
    <property type="entry name" value="Chorismate_C"/>
</dbReference>
<dbReference type="EMBL" id="PCRF01000159">
    <property type="protein sequence ID" value="PIP16274.1"/>
    <property type="molecule type" value="Genomic_DNA"/>
</dbReference>
<dbReference type="GO" id="GO:0004049">
    <property type="term" value="F:anthranilate synthase activity"/>
    <property type="evidence" value="ECO:0007669"/>
    <property type="project" value="UniProtKB-EC"/>
</dbReference>
<comment type="cofactor">
    <cofactor evidence="1">
        <name>Mg(2+)</name>
        <dbReference type="ChEBI" id="CHEBI:18420"/>
    </cofactor>
</comment>
<evidence type="ECO:0000259" key="9">
    <source>
        <dbReference type="Pfam" id="PF00425"/>
    </source>
</evidence>
<dbReference type="Pfam" id="PF00425">
    <property type="entry name" value="Chorismate_bind"/>
    <property type="match status" value="1"/>
</dbReference>
<evidence type="ECO:0000256" key="3">
    <source>
        <dbReference type="ARBA" id="ARBA00020653"/>
    </source>
</evidence>
<gene>
    <name evidence="11" type="ORF">COX46_03275</name>
</gene>
<sequence>MEVYPSFAGFKRLADGAVNIIPVSCEILADLETPVSAYRKVVGSKPGFLLESVEGGEKVGRYSFLGTNPGAVIRTKNSRIEIEENGRTLIKEGNPLSFLREYLRRFKSASDPTLPRFSGGLVGYFAYDVVQFLERLPDNKPDLLDVPDIQVFLADTLLVFDHLRQRLKVITYARPKEGLKKSYQKASDQIEEIIGRLRDGFSQKDYRVKAGKNLQNPLDNRNRFDSNFTRSRFESAVLKAKDYITRGDAIQIVLSQRLSLKYSAMETGCFDLYRAVRSINPSPYLYYLNFGK</sequence>
<evidence type="ECO:0000256" key="1">
    <source>
        <dbReference type="ARBA" id="ARBA00001946"/>
    </source>
</evidence>
<protein>
    <recommendedName>
        <fullName evidence="3">Anthranilate synthase component 1</fullName>
    </recommendedName>
</protein>
<evidence type="ECO:0000256" key="2">
    <source>
        <dbReference type="ARBA" id="ARBA00011575"/>
    </source>
</evidence>
<evidence type="ECO:0000256" key="7">
    <source>
        <dbReference type="ARBA" id="ARBA00025634"/>
    </source>
</evidence>
<dbReference type="PANTHER" id="PTHR11236">
    <property type="entry name" value="AMINOBENZOATE/ANTHRANILATE SYNTHASE"/>
    <property type="match status" value="1"/>
</dbReference>
<feature type="domain" description="Anthranilate synthase component I N-terminal" evidence="10">
    <location>
        <begin position="30"/>
        <end position="168"/>
    </location>
</feature>
<evidence type="ECO:0000259" key="10">
    <source>
        <dbReference type="Pfam" id="PF04715"/>
    </source>
</evidence>
<proteinExistence type="predicted"/>
<comment type="function">
    <text evidence="7">Part of a heterotetrameric complex that catalyzes the two-step biosynthesis of anthranilate, an intermediate in the biosynthesis of L-tryptophan. In the first step, the glutamine-binding beta subunit (TrpG) of anthranilate synthase (AS) provides the glutamine amidotransferase activity which generates ammonia as a substrate that, along with chorismate, is used in the second step, catalyzed by the large alpha subunit of AS (TrpE) to produce anthranilate. In the absence of TrpG, TrpE can synthesize anthranilate directly from chorismate and high concentrations of ammonia.</text>
</comment>
<keyword evidence="4" id="KW-0479">Metal-binding</keyword>
<evidence type="ECO:0000256" key="5">
    <source>
        <dbReference type="ARBA" id="ARBA00022842"/>
    </source>
</evidence>
<dbReference type="GO" id="GO:0000162">
    <property type="term" value="P:L-tryptophan biosynthetic process"/>
    <property type="evidence" value="ECO:0007669"/>
    <property type="project" value="TreeGrafter"/>
</dbReference>